<dbReference type="EMBL" id="CP007032">
    <property type="protein sequence ID" value="AHF07198.1"/>
    <property type="molecule type" value="Genomic_DNA"/>
</dbReference>
<dbReference type="STRING" id="871968.DESME_09235"/>
<name>W0ECH3_9FIRM</name>
<organism evidence="1 2">
    <name type="scientific">Desulfitobacterium metallireducens DSM 15288</name>
    <dbReference type="NCBI Taxonomy" id="871968"/>
    <lineage>
        <taxon>Bacteria</taxon>
        <taxon>Bacillati</taxon>
        <taxon>Bacillota</taxon>
        <taxon>Clostridia</taxon>
        <taxon>Eubacteriales</taxon>
        <taxon>Desulfitobacteriaceae</taxon>
        <taxon>Desulfitobacterium</taxon>
    </lineage>
</organism>
<protein>
    <submittedName>
        <fullName evidence="1">Peptidase</fullName>
    </submittedName>
</protein>
<dbReference type="InterPro" id="IPR002825">
    <property type="entry name" value="Pept_S49_ser-pept_pro"/>
</dbReference>
<dbReference type="Pfam" id="PF01972">
    <property type="entry name" value="SDH_protease"/>
    <property type="match status" value="1"/>
</dbReference>
<dbReference type="KEGG" id="dmt:DESME_09235"/>
<accession>W0ECH3</accession>
<dbReference type="PANTHER" id="PTHR35984:SF1">
    <property type="entry name" value="PERIPLASMIC SERINE PROTEASE"/>
    <property type="match status" value="1"/>
</dbReference>
<dbReference type="PANTHER" id="PTHR35984">
    <property type="entry name" value="PERIPLASMIC SERINE PROTEASE"/>
    <property type="match status" value="1"/>
</dbReference>
<dbReference type="InterPro" id="IPR029045">
    <property type="entry name" value="ClpP/crotonase-like_dom_sf"/>
</dbReference>
<evidence type="ECO:0000313" key="1">
    <source>
        <dbReference type="EMBL" id="AHF07198.1"/>
    </source>
</evidence>
<dbReference type="Proteomes" id="UP000010847">
    <property type="component" value="Chromosome"/>
</dbReference>
<dbReference type="GO" id="GO:0016020">
    <property type="term" value="C:membrane"/>
    <property type="evidence" value="ECO:0007669"/>
    <property type="project" value="InterPro"/>
</dbReference>
<dbReference type="RefSeq" id="WP_025248742.1">
    <property type="nucleotide sequence ID" value="NZ_CP007032.1"/>
</dbReference>
<keyword evidence="2" id="KW-1185">Reference proteome</keyword>
<sequence length="256" mass="29090">MDAENRFQYLERLEKLRNSKVLVYFSYTPLDDSILVPLYKQLKALGHTRKIDLILHSYGGAVDTPYKLVMLIREFCEEFGVIVPLVAKSAASMVVLGADEVVMGPVSELGPIDPLVKHPIYKDLWVPVQAIRYCLDYLQRTITNSPDPELATFVINPVLNKLDPWLIGDYEKSLKASHQYAEALLSRYMLKESPAQVSGVTHALTEGYFSHGYPIGRREARELGLKVTDADGELWDVIWSLYLGYEELFNQMECVD</sequence>
<dbReference type="Gene3D" id="3.90.226.10">
    <property type="entry name" value="2-enoyl-CoA Hydratase, Chain A, domain 1"/>
    <property type="match status" value="1"/>
</dbReference>
<dbReference type="AlphaFoldDB" id="W0ECH3"/>
<dbReference type="SUPFAM" id="SSF52096">
    <property type="entry name" value="ClpP/crotonase"/>
    <property type="match status" value="1"/>
</dbReference>
<dbReference type="OrthoDB" id="1493005at2"/>
<evidence type="ECO:0000313" key="2">
    <source>
        <dbReference type="Proteomes" id="UP000010847"/>
    </source>
</evidence>
<gene>
    <name evidence="1" type="ORF">DESME_09235</name>
</gene>
<dbReference type="eggNOG" id="COG0616">
    <property type="taxonomic scope" value="Bacteria"/>
</dbReference>
<proteinExistence type="predicted"/>
<dbReference type="HOGENOM" id="CLU_1072531_0_0_9"/>
<reference evidence="1 2" key="1">
    <citation type="submission" date="2013-12" db="EMBL/GenBank/DDBJ databases">
        <authorList>
            <consortium name="DOE Joint Genome Institute"/>
            <person name="Smidt H."/>
            <person name="Huntemann M."/>
            <person name="Han J."/>
            <person name="Chen A."/>
            <person name="Kyrpides N."/>
            <person name="Mavromatis K."/>
            <person name="Markowitz V."/>
            <person name="Palaniappan K."/>
            <person name="Ivanova N."/>
            <person name="Schaumberg A."/>
            <person name="Pati A."/>
            <person name="Liolios K."/>
            <person name="Nordberg H.P."/>
            <person name="Cantor M.N."/>
            <person name="Hua S.X."/>
            <person name="Woyke T."/>
        </authorList>
    </citation>
    <scope>NUCLEOTIDE SEQUENCE [LARGE SCALE GENOMIC DNA]</scope>
    <source>
        <strain evidence="2">DSM 15288</strain>
    </source>
</reference>